<gene>
    <name evidence="2" type="ORF">DAT39_023078</name>
</gene>
<feature type="region of interest" description="Disordered" evidence="1">
    <location>
        <begin position="58"/>
        <end position="86"/>
    </location>
</feature>
<evidence type="ECO:0000256" key="1">
    <source>
        <dbReference type="SAM" id="MobiDB-lite"/>
    </source>
</evidence>
<sequence>MDARFCTSELRELRGASALEISAKLNSEGRRRGCGRHKLPYAFAVRTNGPPRHVWYRDVSKASKGTRRSNRPGSRYLQETPVNSTD</sequence>
<feature type="non-terminal residue" evidence="2">
    <location>
        <position position="1"/>
    </location>
</feature>
<dbReference type="EMBL" id="QNUK01001416">
    <property type="protein sequence ID" value="KAF5882014.1"/>
    <property type="molecule type" value="Genomic_DNA"/>
</dbReference>
<proteinExistence type="predicted"/>
<name>A0A8J4TWF8_CLAMG</name>
<evidence type="ECO:0000313" key="3">
    <source>
        <dbReference type="Proteomes" id="UP000727407"/>
    </source>
</evidence>
<accession>A0A8J4TWF8</accession>
<organism evidence="2 3">
    <name type="scientific">Clarias magur</name>
    <name type="common">Asian catfish</name>
    <name type="synonym">Macropteronotus magur</name>
    <dbReference type="NCBI Taxonomy" id="1594786"/>
    <lineage>
        <taxon>Eukaryota</taxon>
        <taxon>Metazoa</taxon>
        <taxon>Chordata</taxon>
        <taxon>Craniata</taxon>
        <taxon>Vertebrata</taxon>
        <taxon>Euteleostomi</taxon>
        <taxon>Actinopterygii</taxon>
        <taxon>Neopterygii</taxon>
        <taxon>Teleostei</taxon>
        <taxon>Ostariophysi</taxon>
        <taxon>Siluriformes</taxon>
        <taxon>Clariidae</taxon>
        <taxon>Clarias</taxon>
    </lineage>
</organism>
<protein>
    <submittedName>
        <fullName evidence="2">Uncharacterized protein</fullName>
    </submittedName>
</protein>
<evidence type="ECO:0000313" key="2">
    <source>
        <dbReference type="EMBL" id="KAF5882014.1"/>
    </source>
</evidence>
<reference evidence="2" key="1">
    <citation type="submission" date="2020-07" db="EMBL/GenBank/DDBJ databases">
        <title>Clarias magur genome sequencing, assembly and annotation.</title>
        <authorList>
            <person name="Kushwaha B."/>
            <person name="Kumar R."/>
            <person name="Das P."/>
            <person name="Joshi C.G."/>
            <person name="Kumar D."/>
            <person name="Nagpure N.S."/>
            <person name="Pandey M."/>
            <person name="Agarwal S."/>
            <person name="Srivastava S."/>
            <person name="Singh M."/>
            <person name="Sahoo L."/>
            <person name="Jayasankar P."/>
            <person name="Meher P.K."/>
            <person name="Koringa P.G."/>
            <person name="Iquebal M.A."/>
            <person name="Das S.P."/>
            <person name="Bit A."/>
            <person name="Patnaik S."/>
            <person name="Patel N."/>
            <person name="Shah T.M."/>
            <person name="Hinsu A."/>
            <person name="Jena J.K."/>
        </authorList>
    </citation>
    <scope>NUCLEOTIDE SEQUENCE</scope>
    <source>
        <strain evidence="2">CIFAMagur01</strain>
        <tissue evidence="2">Testis</tissue>
    </source>
</reference>
<keyword evidence="3" id="KW-1185">Reference proteome</keyword>
<dbReference type="AlphaFoldDB" id="A0A8J4TWF8"/>
<comment type="caution">
    <text evidence="2">The sequence shown here is derived from an EMBL/GenBank/DDBJ whole genome shotgun (WGS) entry which is preliminary data.</text>
</comment>
<dbReference type="Proteomes" id="UP000727407">
    <property type="component" value="Unassembled WGS sequence"/>
</dbReference>